<comment type="caution">
    <text evidence="6">The sequence shown here is derived from an EMBL/GenBank/DDBJ whole genome shotgun (WGS) entry which is preliminary data.</text>
</comment>
<comment type="cofactor">
    <cofactor evidence="1">
        <name>FAD</name>
        <dbReference type="ChEBI" id="CHEBI:57692"/>
    </cofactor>
</comment>
<evidence type="ECO:0000256" key="1">
    <source>
        <dbReference type="ARBA" id="ARBA00001974"/>
    </source>
</evidence>
<organism evidence="6 7">
    <name type="scientific">Terasakiella brassicae</name>
    <dbReference type="NCBI Taxonomy" id="1634917"/>
    <lineage>
        <taxon>Bacteria</taxon>
        <taxon>Pseudomonadati</taxon>
        <taxon>Pseudomonadota</taxon>
        <taxon>Alphaproteobacteria</taxon>
        <taxon>Rhodospirillales</taxon>
        <taxon>Terasakiellaceae</taxon>
        <taxon>Terasakiella</taxon>
    </lineage>
</organism>
<evidence type="ECO:0000313" key="6">
    <source>
        <dbReference type="EMBL" id="GGF55981.1"/>
    </source>
</evidence>
<evidence type="ECO:0000313" key="7">
    <source>
        <dbReference type="Proteomes" id="UP000632498"/>
    </source>
</evidence>
<dbReference type="PANTHER" id="PTHR46305">
    <property type="match status" value="1"/>
</dbReference>
<accession>A0A917BR78</accession>
<dbReference type="Proteomes" id="UP000632498">
    <property type="component" value="Unassembled WGS sequence"/>
</dbReference>
<dbReference type="PANTHER" id="PTHR46305:SF3">
    <property type="entry name" value="NADPH:QUINONE OXIDOREDUCTASE MDAB"/>
    <property type="match status" value="1"/>
</dbReference>
<dbReference type="InterPro" id="IPR003680">
    <property type="entry name" value="Flavodoxin_fold"/>
</dbReference>
<feature type="domain" description="Flavodoxin-like fold" evidence="5">
    <location>
        <begin position="1"/>
        <end position="178"/>
    </location>
</feature>
<gene>
    <name evidence="6" type="primary">mda66</name>
    <name evidence="6" type="ORF">GCM10011332_06790</name>
</gene>
<dbReference type="EMBL" id="BMHV01000004">
    <property type="protein sequence ID" value="GGF55981.1"/>
    <property type="molecule type" value="Genomic_DNA"/>
</dbReference>
<evidence type="ECO:0000259" key="5">
    <source>
        <dbReference type="Pfam" id="PF02525"/>
    </source>
</evidence>
<keyword evidence="2" id="KW-0285">Flavoprotein</keyword>
<sequence>MNVLIIDGAEIHGHAKGEYNRTLCETAQTVLQDRGHCVAVSRVRDGYDVATEVKKISACNVMIFQFPVYWFHMPGGLKQYIDQVYMAGRGTLWLNDGRAQGGPYGSGGLMQDKKYMLSLTWNAPLDAFGDPEKLFEGRDVDDAFFMFHKMQQFMGATALPTFSCHNVIANPEIETDCARLQDHFAQCL</sequence>
<dbReference type="InterPro" id="IPR052397">
    <property type="entry name" value="NADPH-QR_MdaB"/>
</dbReference>
<keyword evidence="3" id="KW-0274">FAD</keyword>
<evidence type="ECO:0000256" key="4">
    <source>
        <dbReference type="ARBA" id="ARBA00037981"/>
    </source>
</evidence>
<dbReference type="RefSeq" id="WP_188661620.1">
    <property type="nucleotide sequence ID" value="NZ_BMHV01000004.1"/>
</dbReference>
<proteinExistence type="inferred from homology"/>
<evidence type="ECO:0000256" key="2">
    <source>
        <dbReference type="ARBA" id="ARBA00022630"/>
    </source>
</evidence>
<reference evidence="6" key="2">
    <citation type="submission" date="2020-09" db="EMBL/GenBank/DDBJ databases">
        <authorList>
            <person name="Sun Q."/>
            <person name="Zhou Y."/>
        </authorList>
    </citation>
    <scope>NUCLEOTIDE SEQUENCE</scope>
    <source>
        <strain evidence="6">CGMCC 1.15254</strain>
    </source>
</reference>
<reference evidence="6" key="1">
    <citation type="journal article" date="2014" name="Int. J. Syst. Evol. Microbiol.">
        <title>Complete genome sequence of Corynebacterium casei LMG S-19264T (=DSM 44701T), isolated from a smear-ripened cheese.</title>
        <authorList>
            <consortium name="US DOE Joint Genome Institute (JGI-PGF)"/>
            <person name="Walter F."/>
            <person name="Albersmeier A."/>
            <person name="Kalinowski J."/>
            <person name="Ruckert C."/>
        </authorList>
    </citation>
    <scope>NUCLEOTIDE SEQUENCE</scope>
    <source>
        <strain evidence="6">CGMCC 1.15254</strain>
    </source>
</reference>
<evidence type="ECO:0000256" key="3">
    <source>
        <dbReference type="ARBA" id="ARBA00022827"/>
    </source>
</evidence>
<protein>
    <submittedName>
        <fullName evidence="6">NADPH quinone reductase MdaB</fullName>
    </submittedName>
</protein>
<keyword evidence="7" id="KW-1185">Reference proteome</keyword>
<dbReference type="Pfam" id="PF02525">
    <property type="entry name" value="Flavodoxin_2"/>
    <property type="match status" value="1"/>
</dbReference>
<dbReference type="InterPro" id="IPR029039">
    <property type="entry name" value="Flavoprotein-like_sf"/>
</dbReference>
<dbReference type="SUPFAM" id="SSF52218">
    <property type="entry name" value="Flavoproteins"/>
    <property type="match status" value="1"/>
</dbReference>
<dbReference type="Gene3D" id="3.40.50.360">
    <property type="match status" value="1"/>
</dbReference>
<name>A0A917BR78_9PROT</name>
<comment type="similarity">
    <text evidence="4">Belongs to the oxidoreductase MdaB family.</text>
</comment>
<dbReference type="AlphaFoldDB" id="A0A917BR78"/>